<dbReference type="AlphaFoldDB" id="A0A8K0HSC5"/>
<keyword evidence="3" id="KW-1185">Reference proteome</keyword>
<evidence type="ECO:0000313" key="2">
    <source>
        <dbReference type="EMBL" id="KAF3456840.1"/>
    </source>
</evidence>
<gene>
    <name evidence="2" type="ORF">FNV43_RR01494</name>
</gene>
<protein>
    <submittedName>
        <fullName evidence="2">Uncharacterized protein</fullName>
    </submittedName>
</protein>
<feature type="compositionally biased region" description="Basic and acidic residues" evidence="1">
    <location>
        <begin position="165"/>
        <end position="174"/>
    </location>
</feature>
<sequence length="199" mass="21916">MANNVYNDVINDVGNKLQQVFNKQTSSDDSAHLLLQVQQTWREKMVHHGVLQVPGETNTTRGGAQPLVHDLNVPFEETEELDSLTDTITLPQTSLQMPIPTTSTAEAGKSKCLLAEKGREGKATDKPAGNMKTRRLPPFMRHPSGPCRPWLNQSPGGDDANDAYEPSKKKECGIKPKAPIEGSVMYDWRASKAPRSKPT</sequence>
<organism evidence="2 3">
    <name type="scientific">Rhamnella rubrinervis</name>
    <dbReference type="NCBI Taxonomy" id="2594499"/>
    <lineage>
        <taxon>Eukaryota</taxon>
        <taxon>Viridiplantae</taxon>
        <taxon>Streptophyta</taxon>
        <taxon>Embryophyta</taxon>
        <taxon>Tracheophyta</taxon>
        <taxon>Spermatophyta</taxon>
        <taxon>Magnoliopsida</taxon>
        <taxon>eudicotyledons</taxon>
        <taxon>Gunneridae</taxon>
        <taxon>Pentapetalae</taxon>
        <taxon>rosids</taxon>
        <taxon>fabids</taxon>
        <taxon>Rosales</taxon>
        <taxon>Rhamnaceae</taxon>
        <taxon>rhamnoid group</taxon>
        <taxon>Rhamneae</taxon>
        <taxon>Rhamnella</taxon>
    </lineage>
</organism>
<feature type="region of interest" description="Disordered" evidence="1">
    <location>
        <begin position="119"/>
        <end position="176"/>
    </location>
</feature>
<name>A0A8K0HSC5_9ROSA</name>
<evidence type="ECO:0000256" key="1">
    <source>
        <dbReference type="SAM" id="MobiDB-lite"/>
    </source>
</evidence>
<proteinExistence type="predicted"/>
<reference evidence="2" key="1">
    <citation type="submission" date="2020-03" db="EMBL/GenBank/DDBJ databases">
        <title>A high-quality chromosome-level genome assembly of a woody plant with both climbing and erect habits, Rhamnella rubrinervis.</title>
        <authorList>
            <person name="Lu Z."/>
            <person name="Yang Y."/>
            <person name="Zhu X."/>
            <person name="Sun Y."/>
        </authorList>
    </citation>
    <scope>NUCLEOTIDE SEQUENCE</scope>
    <source>
        <strain evidence="2">BYM</strain>
        <tissue evidence="2">Leaf</tissue>
    </source>
</reference>
<dbReference type="Proteomes" id="UP000796880">
    <property type="component" value="Unassembled WGS sequence"/>
</dbReference>
<comment type="caution">
    <text evidence="2">The sequence shown here is derived from an EMBL/GenBank/DDBJ whole genome shotgun (WGS) entry which is preliminary data.</text>
</comment>
<accession>A0A8K0HSC5</accession>
<evidence type="ECO:0000313" key="3">
    <source>
        <dbReference type="Proteomes" id="UP000796880"/>
    </source>
</evidence>
<dbReference type="Gene3D" id="1.10.287.100">
    <property type="match status" value="1"/>
</dbReference>
<dbReference type="EMBL" id="VOIH02000001">
    <property type="protein sequence ID" value="KAF3456840.1"/>
    <property type="molecule type" value="Genomic_DNA"/>
</dbReference>